<protein>
    <submittedName>
        <fullName evidence="2">D-inositol-3-phosphate glycosyltransferase</fullName>
        <ecNumber evidence="2">2.4.1.250</ecNumber>
    </submittedName>
</protein>
<dbReference type="Gene3D" id="3.40.50.2000">
    <property type="entry name" value="Glycogen Phosphorylase B"/>
    <property type="match status" value="2"/>
</dbReference>
<dbReference type="SUPFAM" id="SSF53756">
    <property type="entry name" value="UDP-Glycosyltransferase/glycogen phosphorylase"/>
    <property type="match status" value="1"/>
</dbReference>
<evidence type="ECO:0000259" key="1">
    <source>
        <dbReference type="Pfam" id="PF00534"/>
    </source>
</evidence>
<proteinExistence type="predicted"/>
<keyword evidence="2" id="KW-0808">Transferase</keyword>
<evidence type="ECO:0000313" key="2">
    <source>
        <dbReference type="EMBL" id="QPM91404.1"/>
    </source>
</evidence>
<sequence>MPGTGTGQAITTADHPPRAAGVGPARLLDVTRLASRAGRVQTGIDRVEAAWLDALLANEAPLWGLARIAAGYVLLDRAGLQALRDRLIGAAPWGRPHPLFRLARRLTLQQQGAQSDLWRAARVTCLRAGLGAMLRRHLPAGLIYLNIGHSNLTPRVMQAVRGVPQARVTVFLHDTIPLDFPQFQRPGSVARFRALLDSATQADLILCNSRATEADLRRHMPAPPAIHAVPLGVTMPAPDPAALTTQCPQMPPKAPYFLVTGTIEPRKNHALLLDVWQALADKLPEDHMPALLICGSRGWANEALFHRLDTSPLMGRHVFELPGLDDSALAALTAGARACLFPSLAEGYGLPAAEAAAAGRPLICSDLAVLREILKDYPVYLPASDLRGWTETIEEQVKQGTGIVNSSISGHHYRPHGWRDHFFVALKLT</sequence>
<name>A0A418SBB1_9RHOB</name>
<dbReference type="KEGG" id="palw:PSAL_026570"/>
<dbReference type="OrthoDB" id="9790710at2"/>
<dbReference type="AlphaFoldDB" id="A0A418SBB1"/>
<dbReference type="RefSeq" id="WP_119841107.1">
    <property type="nucleotide sequence ID" value="NZ_CP060436.1"/>
</dbReference>
<accession>A0A418SBB1</accession>
<dbReference type="GO" id="GO:0102710">
    <property type="term" value="F:D-inositol-3-phosphate glycosyltransferase activity"/>
    <property type="evidence" value="ECO:0007669"/>
    <property type="project" value="UniProtKB-EC"/>
</dbReference>
<dbReference type="CDD" id="cd03809">
    <property type="entry name" value="GT4_MtfB-like"/>
    <property type="match status" value="1"/>
</dbReference>
<dbReference type="Proteomes" id="UP000283786">
    <property type="component" value="Chromosome"/>
</dbReference>
<keyword evidence="3" id="KW-1185">Reference proteome</keyword>
<reference evidence="2 3" key="1">
    <citation type="submission" date="2020-08" db="EMBL/GenBank/DDBJ databases">
        <title>Genome sequence of Rhodobacteraceae bacterium Lw-13e.</title>
        <authorList>
            <person name="Poehlein A."/>
            <person name="Wolter L."/>
            <person name="Daniel R."/>
            <person name="Brinkhoff T."/>
        </authorList>
    </citation>
    <scope>NUCLEOTIDE SEQUENCE [LARGE SCALE GENOMIC DNA]</scope>
    <source>
        <strain evidence="2 3">Lw-13e</strain>
    </source>
</reference>
<evidence type="ECO:0000313" key="3">
    <source>
        <dbReference type="Proteomes" id="UP000283786"/>
    </source>
</evidence>
<keyword evidence="2" id="KW-0328">Glycosyltransferase</keyword>
<gene>
    <name evidence="2" type="primary">mshA_3</name>
    <name evidence="2" type="ORF">PSAL_026570</name>
</gene>
<organism evidence="2 3">
    <name type="scientific">Pseudooceanicola algae</name>
    <dbReference type="NCBI Taxonomy" id="1537215"/>
    <lineage>
        <taxon>Bacteria</taxon>
        <taxon>Pseudomonadati</taxon>
        <taxon>Pseudomonadota</taxon>
        <taxon>Alphaproteobacteria</taxon>
        <taxon>Rhodobacterales</taxon>
        <taxon>Paracoccaceae</taxon>
        <taxon>Pseudooceanicola</taxon>
    </lineage>
</organism>
<dbReference type="PANTHER" id="PTHR46401">
    <property type="entry name" value="GLYCOSYLTRANSFERASE WBBK-RELATED"/>
    <property type="match status" value="1"/>
</dbReference>
<dbReference type="EC" id="2.4.1.250" evidence="2"/>
<feature type="domain" description="Glycosyl transferase family 1" evidence="1">
    <location>
        <begin position="251"/>
        <end position="377"/>
    </location>
</feature>
<dbReference type="EMBL" id="CP060436">
    <property type="protein sequence ID" value="QPM91404.1"/>
    <property type="molecule type" value="Genomic_DNA"/>
</dbReference>
<dbReference type="PANTHER" id="PTHR46401:SF9">
    <property type="entry name" value="MANNOSYLTRANSFERASE A"/>
    <property type="match status" value="1"/>
</dbReference>
<dbReference type="InterPro" id="IPR001296">
    <property type="entry name" value="Glyco_trans_1"/>
</dbReference>
<dbReference type="Pfam" id="PF00534">
    <property type="entry name" value="Glycos_transf_1"/>
    <property type="match status" value="1"/>
</dbReference>